<accession>A0AAV2EJK5</accession>
<protein>
    <submittedName>
        <fullName evidence="1">Uncharacterized protein</fullName>
    </submittedName>
</protein>
<dbReference type="AlphaFoldDB" id="A0AAV2EJK5"/>
<name>A0AAV2EJK5_9ROSI</name>
<reference evidence="1 2" key="1">
    <citation type="submission" date="2024-04" db="EMBL/GenBank/DDBJ databases">
        <authorList>
            <person name="Fracassetti M."/>
        </authorList>
    </citation>
    <scope>NUCLEOTIDE SEQUENCE [LARGE SCALE GENOMIC DNA]</scope>
</reference>
<keyword evidence="2" id="KW-1185">Reference proteome</keyword>
<proteinExistence type="predicted"/>
<sequence>MTTGAALPIMRGVCLSKVEGNYPGQTKAALFRTKESGPSRAARPRRWDIGEINQAVSSERDLFSESKAAVGAPISSKGALPAK</sequence>
<dbReference type="EMBL" id="OZ034818">
    <property type="protein sequence ID" value="CAL1386163.1"/>
    <property type="molecule type" value="Genomic_DNA"/>
</dbReference>
<evidence type="ECO:0000313" key="2">
    <source>
        <dbReference type="Proteomes" id="UP001497516"/>
    </source>
</evidence>
<evidence type="ECO:0000313" key="1">
    <source>
        <dbReference type="EMBL" id="CAL1386163.1"/>
    </source>
</evidence>
<organism evidence="1 2">
    <name type="scientific">Linum trigynum</name>
    <dbReference type="NCBI Taxonomy" id="586398"/>
    <lineage>
        <taxon>Eukaryota</taxon>
        <taxon>Viridiplantae</taxon>
        <taxon>Streptophyta</taxon>
        <taxon>Embryophyta</taxon>
        <taxon>Tracheophyta</taxon>
        <taxon>Spermatophyta</taxon>
        <taxon>Magnoliopsida</taxon>
        <taxon>eudicotyledons</taxon>
        <taxon>Gunneridae</taxon>
        <taxon>Pentapetalae</taxon>
        <taxon>rosids</taxon>
        <taxon>fabids</taxon>
        <taxon>Malpighiales</taxon>
        <taxon>Linaceae</taxon>
        <taxon>Linum</taxon>
    </lineage>
</organism>
<dbReference type="Proteomes" id="UP001497516">
    <property type="component" value="Chromosome 5"/>
</dbReference>
<gene>
    <name evidence="1" type="ORF">LTRI10_LOCUS27246</name>
</gene>